<sequence length="131" mass="14785">PLVLSEAVQGSIGRLPCNVTPPIPDDKVILVIWYKDGYTTPIYSFDVRKSKFEKGAHWVDEKSFGGRAFFQAAAQPASLTIDSAKSSDSGMYRCRVDFHKSPTRNARVQLRVISKYLQKISLKKCFCLFFC</sequence>
<dbReference type="InterPro" id="IPR007110">
    <property type="entry name" value="Ig-like_dom"/>
</dbReference>
<keyword evidence="3" id="KW-1185">Reference proteome</keyword>
<organism evidence="2 3">
    <name type="scientific">Lutzomyia longipalpis</name>
    <name type="common">Sand fly</name>
    <dbReference type="NCBI Taxonomy" id="7200"/>
    <lineage>
        <taxon>Eukaryota</taxon>
        <taxon>Metazoa</taxon>
        <taxon>Ecdysozoa</taxon>
        <taxon>Arthropoda</taxon>
        <taxon>Hexapoda</taxon>
        <taxon>Insecta</taxon>
        <taxon>Pterygota</taxon>
        <taxon>Neoptera</taxon>
        <taxon>Endopterygota</taxon>
        <taxon>Diptera</taxon>
        <taxon>Nematocera</taxon>
        <taxon>Psychodoidea</taxon>
        <taxon>Psychodidae</taxon>
        <taxon>Lutzomyia</taxon>
        <taxon>Lutzomyia</taxon>
    </lineage>
</organism>
<feature type="domain" description="Ig-like" evidence="1">
    <location>
        <begin position="1"/>
        <end position="109"/>
    </location>
</feature>
<dbReference type="Gene3D" id="2.60.40.10">
    <property type="entry name" value="Immunoglobulins"/>
    <property type="match status" value="1"/>
</dbReference>
<dbReference type="PROSITE" id="PS50835">
    <property type="entry name" value="IG_LIKE"/>
    <property type="match status" value="1"/>
</dbReference>
<dbReference type="InterPro" id="IPR003599">
    <property type="entry name" value="Ig_sub"/>
</dbReference>
<accession>A0A1B0CG57</accession>
<dbReference type="InterPro" id="IPR013783">
    <property type="entry name" value="Ig-like_fold"/>
</dbReference>
<evidence type="ECO:0000259" key="1">
    <source>
        <dbReference type="PROSITE" id="PS50835"/>
    </source>
</evidence>
<dbReference type="SUPFAM" id="SSF48726">
    <property type="entry name" value="Immunoglobulin"/>
    <property type="match status" value="1"/>
</dbReference>
<dbReference type="CDD" id="cd00096">
    <property type="entry name" value="Ig"/>
    <property type="match status" value="1"/>
</dbReference>
<dbReference type="AlphaFoldDB" id="A0A1B0CG57"/>
<dbReference type="Pfam" id="PF07686">
    <property type="entry name" value="V-set"/>
    <property type="match status" value="1"/>
</dbReference>
<dbReference type="SMART" id="SM00409">
    <property type="entry name" value="IG"/>
    <property type="match status" value="1"/>
</dbReference>
<dbReference type="VEuPathDB" id="VectorBase:LLONM1_008531"/>
<dbReference type="PANTHER" id="PTHR23278:SF30">
    <property type="entry name" value="SIDESTEP VIII, ISOFORM B"/>
    <property type="match status" value="1"/>
</dbReference>
<dbReference type="InterPro" id="IPR013106">
    <property type="entry name" value="Ig_V-set"/>
</dbReference>
<dbReference type="InterPro" id="IPR036179">
    <property type="entry name" value="Ig-like_dom_sf"/>
</dbReference>
<dbReference type="EnsemblMetazoa" id="LLOJ003358-RA">
    <property type="protein sequence ID" value="LLOJ003358-PA"/>
    <property type="gene ID" value="LLOJ003358"/>
</dbReference>
<name>A0A1B0CG57_LUTLO</name>
<evidence type="ECO:0000313" key="2">
    <source>
        <dbReference type="EnsemblMetazoa" id="LLOJ003358-PA"/>
    </source>
</evidence>
<dbReference type="PANTHER" id="PTHR23278">
    <property type="entry name" value="SIDESTEP PROTEIN"/>
    <property type="match status" value="1"/>
</dbReference>
<dbReference type="Proteomes" id="UP000092461">
    <property type="component" value="Unassembled WGS sequence"/>
</dbReference>
<proteinExistence type="predicted"/>
<protein>
    <recommendedName>
        <fullName evidence="1">Ig-like domain-containing protein</fullName>
    </recommendedName>
</protein>
<dbReference type="VEuPathDB" id="VectorBase:LLOJ003358"/>
<evidence type="ECO:0000313" key="3">
    <source>
        <dbReference type="Proteomes" id="UP000092461"/>
    </source>
</evidence>
<dbReference type="EMBL" id="AJWK01010776">
    <property type="status" value="NOT_ANNOTATED_CDS"/>
    <property type="molecule type" value="Genomic_DNA"/>
</dbReference>
<reference evidence="2" key="1">
    <citation type="submission" date="2020-05" db="UniProtKB">
        <authorList>
            <consortium name="EnsemblMetazoa"/>
        </authorList>
    </citation>
    <scope>IDENTIFICATION</scope>
    <source>
        <strain evidence="2">Jacobina</strain>
    </source>
</reference>